<dbReference type="InterPro" id="IPR050204">
    <property type="entry name" value="AraC_XylS_family_regulators"/>
</dbReference>
<dbReference type="InterPro" id="IPR018062">
    <property type="entry name" value="HTH_AraC-typ_CS"/>
</dbReference>
<evidence type="ECO:0000256" key="2">
    <source>
        <dbReference type="ARBA" id="ARBA00023125"/>
    </source>
</evidence>
<organism evidence="5 6">
    <name type="scientific">Caballeronia mineralivorans PML1(12)</name>
    <dbReference type="NCBI Taxonomy" id="908627"/>
    <lineage>
        <taxon>Bacteria</taxon>
        <taxon>Pseudomonadati</taxon>
        <taxon>Pseudomonadota</taxon>
        <taxon>Betaproteobacteria</taxon>
        <taxon>Burkholderiales</taxon>
        <taxon>Burkholderiaceae</taxon>
        <taxon>Caballeronia</taxon>
    </lineage>
</organism>
<dbReference type="InterPro" id="IPR018060">
    <property type="entry name" value="HTH_AraC"/>
</dbReference>
<evidence type="ECO:0000313" key="5">
    <source>
        <dbReference type="EMBL" id="KLU23719.1"/>
    </source>
</evidence>
<sequence length="322" mass="34967">MSPATFRADALRGYRLFESTDLDETRELISRVMQPHALVPMGSGRGRSHMDFVKLGGLGLGTIAFGDAMRVDVKAVDGYYLLMFCVTGNAEVRTMGRSMLVNRDQGVLCAPGQPFDALLSPGCEQFVLRIDPVALNAQAGQGMPHFASLVPVGGSHLRGWMQQLQLVASSPELLACARSNPHVATQLESLLIDLFATGHVDNGMDTGFASKRSPVSPGFVKRAEAFIEAHCSEPLELLDIAGAAGVPARTLRDGFQQFRGVSPMQYVRQLRLERARDALRAAPSDVRVSEIALDCGFAHLGRFAMVYKAMFGESPSETLRER</sequence>
<feature type="domain" description="HTH araC/xylS-type" evidence="4">
    <location>
        <begin position="221"/>
        <end position="321"/>
    </location>
</feature>
<reference evidence="5 6" key="1">
    <citation type="journal article" date="2015" name="Genome Announc.">
        <title>Draft Genome Sequence of Burkholderia sp. Strain PML1(12), an Ectomycorrhizosphere-Inhabiting Bacterium with Effective Mineral-Weathering Ability.</title>
        <authorList>
            <person name="Uroz S."/>
            <person name="Oger P."/>
        </authorList>
    </citation>
    <scope>NUCLEOTIDE SEQUENCE [LARGE SCALE GENOMIC DNA]</scope>
    <source>
        <strain evidence="6">PML1(12)</strain>
    </source>
</reference>
<dbReference type="InterPro" id="IPR049668">
    <property type="entry name" value="AndR"/>
</dbReference>
<dbReference type="AlphaFoldDB" id="A0A0J1CSX9"/>
<dbReference type="PROSITE" id="PS00041">
    <property type="entry name" value="HTH_ARAC_FAMILY_1"/>
    <property type="match status" value="1"/>
</dbReference>
<evidence type="ECO:0000256" key="1">
    <source>
        <dbReference type="ARBA" id="ARBA00023015"/>
    </source>
</evidence>
<dbReference type="RefSeq" id="WP_047849204.1">
    <property type="nucleotide sequence ID" value="NZ_AEJF01000143.1"/>
</dbReference>
<comment type="caution">
    <text evidence="5">The sequence shown here is derived from an EMBL/GenBank/DDBJ whole genome shotgun (WGS) entry which is preliminary data.</text>
</comment>
<dbReference type="PANTHER" id="PTHR46796:SF6">
    <property type="entry name" value="ARAC SUBFAMILY"/>
    <property type="match status" value="1"/>
</dbReference>
<dbReference type="EMBL" id="AEJF01000143">
    <property type="protein sequence ID" value="KLU23719.1"/>
    <property type="molecule type" value="Genomic_DNA"/>
</dbReference>
<dbReference type="InterPro" id="IPR035418">
    <property type="entry name" value="AraC-bd_2"/>
</dbReference>
<dbReference type="SUPFAM" id="SSF46689">
    <property type="entry name" value="Homeodomain-like"/>
    <property type="match status" value="2"/>
</dbReference>
<protein>
    <submittedName>
        <fullName evidence="5">AraC family transcriptional regulator</fullName>
    </submittedName>
</protein>
<name>A0A0J1CSX9_9BURK</name>
<keyword evidence="1" id="KW-0805">Transcription regulation</keyword>
<dbReference type="Proteomes" id="UP000035963">
    <property type="component" value="Unassembled WGS sequence"/>
</dbReference>
<dbReference type="PANTHER" id="PTHR46796">
    <property type="entry name" value="HTH-TYPE TRANSCRIPTIONAL ACTIVATOR RHAS-RELATED"/>
    <property type="match status" value="1"/>
</dbReference>
<dbReference type="Gene3D" id="1.10.10.60">
    <property type="entry name" value="Homeodomain-like"/>
    <property type="match status" value="1"/>
</dbReference>
<keyword evidence="6" id="KW-1185">Reference proteome</keyword>
<evidence type="ECO:0000256" key="3">
    <source>
        <dbReference type="ARBA" id="ARBA00023163"/>
    </source>
</evidence>
<dbReference type="Pfam" id="PF14525">
    <property type="entry name" value="AraC_binding_2"/>
    <property type="match status" value="1"/>
</dbReference>
<dbReference type="Pfam" id="PF12833">
    <property type="entry name" value="HTH_18"/>
    <property type="match status" value="1"/>
</dbReference>
<dbReference type="SMART" id="SM00342">
    <property type="entry name" value="HTH_ARAC"/>
    <property type="match status" value="1"/>
</dbReference>
<evidence type="ECO:0000313" key="6">
    <source>
        <dbReference type="Proteomes" id="UP000035963"/>
    </source>
</evidence>
<dbReference type="GO" id="GO:0043565">
    <property type="term" value="F:sequence-specific DNA binding"/>
    <property type="evidence" value="ECO:0007669"/>
    <property type="project" value="InterPro"/>
</dbReference>
<keyword evidence="3" id="KW-0804">Transcription</keyword>
<dbReference type="InterPro" id="IPR009057">
    <property type="entry name" value="Homeodomain-like_sf"/>
</dbReference>
<gene>
    <name evidence="5" type="ORF">EOS_24010</name>
</gene>
<keyword evidence="2" id="KW-0238">DNA-binding</keyword>
<evidence type="ECO:0000259" key="4">
    <source>
        <dbReference type="PROSITE" id="PS01124"/>
    </source>
</evidence>
<dbReference type="OrthoDB" id="185346at2"/>
<dbReference type="GO" id="GO:0003700">
    <property type="term" value="F:DNA-binding transcription factor activity"/>
    <property type="evidence" value="ECO:0007669"/>
    <property type="project" value="InterPro"/>
</dbReference>
<dbReference type="PROSITE" id="PS01124">
    <property type="entry name" value="HTH_ARAC_FAMILY_2"/>
    <property type="match status" value="1"/>
</dbReference>
<dbReference type="PATRIC" id="fig|908627.4.peg.5357"/>
<dbReference type="NCBIfam" id="NF041686">
    <property type="entry name" value="ant_diox_reg_AndR"/>
    <property type="match status" value="1"/>
</dbReference>
<proteinExistence type="predicted"/>
<accession>A0A0J1CSX9</accession>